<evidence type="ECO:0000313" key="3">
    <source>
        <dbReference type="Proteomes" id="UP000322699"/>
    </source>
</evidence>
<dbReference type="RefSeq" id="WP_068262418.1">
    <property type="nucleotide sequence ID" value="NZ_LWSK01000035.1"/>
</dbReference>
<evidence type="ECO:0000259" key="1">
    <source>
        <dbReference type="SMART" id="SM01321"/>
    </source>
</evidence>
<name>A0A5B1CLH5_9BACT</name>
<accession>A0A5B1CLH5</accession>
<dbReference type="AlphaFoldDB" id="A0A5B1CLH5"/>
<dbReference type="InterPro" id="IPR002686">
    <property type="entry name" value="Transposase_17"/>
</dbReference>
<feature type="domain" description="Transposase IS200-like" evidence="1">
    <location>
        <begin position="9"/>
        <end position="126"/>
    </location>
</feature>
<sequence length="230" mass="27514">MGRPKRADEAGCIYHMLNRANRRDEIFEKEADYEAFERVLIEAVSRYEVELFSYCLMPNHWHLCVRPGVDGEMSRFAQWLTLTHTQRYNAHHKTVGHGHLYQGRYKSFPVQDDEHFLTVCRYVERNAFTAELCQAPEQWRYGSLHRWKHGTTKEKKMLAPWPITRHRNWVDVVTMALSDNELKRLRWSRQRGCPFGEETWVESVARRFDLEMTMRPRGRPRKFPNADKTT</sequence>
<dbReference type="SUPFAM" id="SSF143422">
    <property type="entry name" value="Transposase IS200-like"/>
    <property type="match status" value="1"/>
</dbReference>
<dbReference type="InterPro" id="IPR036515">
    <property type="entry name" value="Transposase_17_sf"/>
</dbReference>
<dbReference type="OrthoDB" id="277009at2"/>
<dbReference type="PANTHER" id="PTHR34322">
    <property type="entry name" value="TRANSPOSASE, Y1_TNP DOMAIN-CONTAINING"/>
    <property type="match status" value="1"/>
</dbReference>
<dbReference type="GO" id="GO:0004803">
    <property type="term" value="F:transposase activity"/>
    <property type="evidence" value="ECO:0007669"/>
    <property type="project" value="InterPro"/>
</dbReference>
<protein>
    <submittedName>
        <fullName evidence="2">Transposase IS200 like protein</fullName>
    </submittedName>
</protein>
<reference evidence="2 3" key="1">
    <citation type="submission" date="2019-08" db="EMBL/GenBank/DDBJ databases">
        <title>Deep-cultivation of Planctomycetes and their phenomic and genomic characterization uncovers novel biology.</title>
        <authorList>
            <person name="Wiegand S."/>
            <person name="Jogler M."/>
            <person name="Boedeker C."/>
            <person name="Pinto D."/>
            <person name="Vollmers J."/>
            <person name="Rivas-Marin E."/>
            <person name="Kohn T."/>
            <person name="Peeters S.H."/>
            <person name="Heuer A."/>
            <person name="Rast P."/>
            <person name="Oberbeckmann S."/>
            <person name="Bunk B."/>
            <person name="Jeske O."/>
            <person name="Meyerdierks A."/>
            <person name="Storesund J.E."/>
            <person name="Kallscheuer N."/>
            <person name="Luecker S."/>
            <person name="Lage O.M."/>
            <person name="Pohl T."/>
            <person name="Merkel B.J."/>
            <person name="Hornburger P."/>
            <person name="Mueller R.-W."/>
            <person name="Bruemmer F."/>
            <person name="Labrenz M."/>
            <person name="Spormann A.M."/>
            <person name="Op Den Camp H."/>
            <person name="Overmann J."/>
            <person name="Amann R."/>
            <person name="Jetten M.S.M."/>
            <person name="Mascher T."/>
            <person name="Medema M.H."/>
            <person name="Devos D.P."/>
            <person name="Kaster A.-K."/>
            <person name="Ovreas L."/>
            <person name="Rohde M."/>
            <person name="Galperin M.Y."/>
            <person name="Jogler C."/>
        </authorList>
    </citation>
    <scope>NUCLEOTIDE SEQUENCE [LARGE SCALE GENOMIC DNA]</scope>
    <source>
        <strain evidence="2 3">LF1</strain>
    </source>
</reference>
<keyword evidence="3" id="KW-1185">Reference proteome</keyword>
<dbReference type="Proteomes" id="UP000322699">
    <property type="component" value="Unassembled WGS sequence"/>
</dbReference>
<evidence type="ECO:0000313" key="2">
    <source>
        <dbReference type="EMBL" id="KAA1260639.1"/>
    </source>
</evidence>
<dbReference type="GO" id="GO:0003677">
    <property type="term" value="F:DNA binding"/>
    <property type="evidence" value="ECO:0007669"/>
    <property type="project" value="InterPro"/>
</dbReference>
<dbReference type="Gene3D" id="3.30.70.1290">
    <property type="entry name" value="Transposase IS200-like"/>
    <property type="match status" value="1"/>
</dbReference>
<comment type="caution">
    <text evidence="2">The sequence shown here is derived from an EMBL/GenBank/DDBJ whole genome shotgun (WGS) entry which is preliminary data.</text>
</comment>
<proteinExistence type="predicted"/>
<organism evidence="2 3">
    <name type="scientific">Rubripirellula obstinata</name>
    <dbReference type="NCBI Taxonomy" id="406547"/>
    <lineage>
        <taxon>Bacteria</taxon>
        <taxon>Pseudomonadati</taxon>
        <taxon>Planctomycetota</taxon>
        <taxon>Planctomycetia</taxon>
        <taxon>Pirellulales</taxon>
        <taxon>Pirellulaceae</taxon>
        <taxon>Rubripirellula</taxon>
    </lineage>
</organism>
<dbReference type="EMBL" id="VRLW01000001">
    <property type="protein sequence ID" value="KAA1260639.1"/>
    <property type="molecule type" value="Genomic_DNA"/>
</dbReference>
<dbReference type="PANTHER" id="PTHR34322:SF2">
    <property type="entry name" value="TRANSPOSASE IS200-LIKE DOMAIN-CONTAINING PROTEIN"/>
    <property type="match status" value="1"/>
</dbReference>
<dbReference type="Pfam" id="PF01797">
    <property type="entry name" value="Y1_Tnp"/>
    <property type="match status" value="1"/>
</dbReference>
<dbReference type="SMART" id="SM01321">
    <property type="entry name" value="Y1_Tnp"/>
    <property type="match status" value="1"/>
</dbReference>
<dbReference type="GO" id="GO:0006313">
    <property type="term" value="P:DNA transposition"/>
    <property type="evidence" value="ECO:0007669"/>
    <property type="project" value="InterPro"/>
</dbReference>
<gene>
    <name evidence="2" type="ORF">LF1_31790</name>
</gene>